<dbReference type="Proteomes" id="UP001652661">
    <property type="component" value="Chromosome X"/>
</dbReference>
<feature type="transmembrane region" description="Helical" evidence="2">
    <location>
        <begin position="435"/>
        <end position="455"/>
    </location>
</feature>
<dbReference type="PANTHER" id="PTHR11161:SF0">
    <property type="entry name" value="O-ACYLTRANSFERASE LIKE PROTEIN"/>
    <property type="match status" value="1"/>
</dbReference>
<feature type="transmembrane region" description="Helical" evidence="2">
    <location>
        <begin position="651"/>
        <end position="676"/>
    </location>
</feature>
<dbReference type="InterPro" id="IPR052728">
    <property type="entry name" value="O2_lipid_transport_reg"/>
</dbReference>
<sequence>MVSSVSRAALPLLICLAAVAQATLPTRQIPMEDTYHRHPNASYERLLELPSLGPEFYRQFRNISASDLHLLDGRLNQQDLVCLADLAQFMGSLASPKLWALSMLDSWGSKPSGFLYGNRVDMGNYEQCLRVDGTISETHHIKGKYCFLELPIAKWLGFNSDFLAETNIKTAVCFPSSCSAETMEVFLKQLLQRLLGTGDLDKLFYINEQSCQTSESDPLDGLTIFTIVFLSIFCAVVALCTLYDYFLCPDQGKLPRLVKVFSARATSRELFAIVDPKATPNVIQCLNGMRCLSLIWVVLGHEYIINIMAMAINQVDNLRWMGKPFSSLILFAPFSVDTFFFLSGFLLVAIGLRALEKSKGRLNVPLMYLHRYLRLTPIVAVAILVYMKVLPLLAAGPMYEKAGFFDYSLCKDTWYWTLLYVQNYATTDVCLEHTWYLAVDMQLYLLAPILLIVLYKWGKKGAAAILLVMLLLSACLFATIMTNDYKILFKNGGQLPDVAKKIYSATHTHAAPWLVGTLFGYFMHLVRGKQLRLNGLAVWTGWLLCLAMIFTSLFAMFPYAKLLGPSPTVLEGALYYTLTRIGWPLALCWVVFACVQGYGGLANSFLSSPLWQPLSRLSYSAYVWHIFIQEVNHRRVRSNTYFSDYDVMCNFWATFGFTLLMAYVMYVVVEAPLGGLEGLLMPSRKSPGKQPPAPAQEELHEEQKEPQRPEFSQTEDTEAVTSKTAAG</sequence>
<dbReference type="AlphaFoldDB" id="A0A6P4J0V1"/>
<name>A0A6P4J0V1_DROKI</name>
<feature type="transmembrane region" description="Helical" evidence="2">
    <location>
        <begin position="222"/>
        <end position="246"/>
    </location>
</feature>
<accession>A0A6P4J0V1</accession>
<feature type="transmembrane region" description="Helical" evidence="2">
    <location>
        <begin position="502"/>
        <end position="524"/>
    </location>
</feature>
<dbReference type="OrthoDB" id="118951at2759"/>
<evidence type="ECO:0000313" key="7">
    <source>
        <dbReference type="RefSeq" id="XP_070144227.1"/>
    </source>
</evidence>
<organism evidence="5 6">
    <name type="scientific">Drosophila kikkawai</name>
    <name type="common">Fruit fly</name>
    <dbReference type="NCBI Taxonomy" id="30033"/>
    <lineage>
        <taxon>Eukaryota</taxon>
        <taxon>Metazoa</taxon>
        <taxon>Ecdysozoa</taxon>
        <taxon>Arthropoda</taxon>
        <taxon>Hexapoda</taxon>
        <taxon>Insecta</taxon>
        <taxon>Pterygota</taxon>
        <taxon>Neoptera</taxon>
        <taxon>Endopterygota</taxon>
        <taxon>Diptera</taxon>
        <taxon>Brachycera</taxon>
        <taxon>Muscomorpha</taxon>
        <taxon>Ephydroidea</taxon>
        <taxon>Drosophilidae</taxon>
        <taxon>Drosophila</taxon>
        <taxon>Sophophora</taxon>
    </lineage>
</organism>
<keyword evidence="5" id="KW-1185">Reference proteome</keyword>
<dbReference type="PANTHER" id="PTHR11161">
    <property type="entry name" value="O-ACYLTRANSFERASE"/>
    <property type="match status" value="1"/>
</dbReference>
<keyword evidence="2" id="KW-0812">Transmembrane</keyword>
<feature type="region of interest" description="Disordered" evidence="1">
    <location>
        <begin position="682"/>
        <end position="727"/>
    </location>
</feature>
<feature type="compositionally biased region" description="Basic and acidic residues" evidence="1">
    <location>
        <begin position="697"/>
        <end position="708"/>
    </location>
</feature>
<protein>
    <submittedName>
        <fullName evidence="6 7">Nose resistant to fluoxetine protein 6-like</fullName>
    </submittedName>
</protein>
<dbReference type="RefSeq" id="XP_017034972.1">
    <property type="nucleotide sequence ID" value="XM_017179483.1"/>
</dbReference>
<keyword evidence="2" id="KW-0472">Membrane</keyword>
<evidence type="ECO:0000259" key="4">
    <source>
        <dbReference type="SMART" id="SM00703"/>
    </source>
</evidence>
<feature type="transmembrane region" description="Helical" evidence="2">
    <location>
        <begin position="536"/>
        <end position="560"/>
    </location>
</feature>
<feature type="transmembrane region" description="Helical" evidence="2">
    <location>
        <begin position="462"/>
        <end position="482"/>
    </location>
</feature>
<evidence type="ECO:0000313" key="6">
    <source>
        <dbReference type="RefSeq" id="XP_017034972.1"/>
    </source>
</evidence>
<proteinExistence type="predicted"/>
<feature type="signal peptide" evidence="3">
    <location>
        <begin position="1"/>
        <end position="22"/>
    </location>
</feature>
<dbReference type="InterPro" id="IPR002656">
    <property type="entry name" value="Acyl_transf_3_dom"/>
</dbReference>
<feature type="transmembrane region" description="Helical" evidence="2">
    <location>
        <begin position="294"/>
        <end position="313"/>
    </location>
</feature>
<gene>
    <name evidence="6 7" type="primary">LOC108083611</name>
</gene>
<keyword evidence="3" id="KW-0732">Signal</keyword>
<evidence type="ECO:0000256" key="1">
    <source>
        <dbReference type="SAM" id="MobiDB-lite"/>
    </source>
</evidence>
<feature type="domain" description="Nose resistant-to-fluoxetine protein N-terminal" evidence="4">
    <location>
        <begin position="79"/>
        <end position="213"/>
    </location>
</feature>
<dbReference type="SMART" id="SM00703">
    <property type="entry name" value="NRF"/>
    <property type="match status" value="1"/>
</dbReference>
<keyword evidence="2" id="KW-1133">Transmembrane helix</keyword>
<dbReference type="InterPro" id="IPR006621">
    <property type="entry name" value="Nose-resist-to-fluoxetine_N"/>
</dbReference>
<feature type="chain" id="PRO_5027940198" evidence="3">
    <location>
        <begin position="23"/>
        <end position="727"/>
    </location>
</feature>
<dbReference type="RefSeq" id="XP_070144227.1">
    <property type="nucleotide sequence ID" value="XM_070288126.1"/>
</dbReference>
<dbReference type="GO" id="GO:0016747">
    <property type="term" value="F:acyltransferase activity, transferring groups other than amino-acyl groups"/>
    <property type="evidence" value="ECO:0007669"/>
    <property type="project" value="InterPro"/>
</dbReference>
<dbReference type="GeneID" id="108083611"/>
<evidence type="ECO:0000256" key="2">
    <source>
        <dbReference type="SAM" id="Phobius"/>
    </source>
</evidence>
<feature type="transmembrane region" description="Helical" evidence="2">
    <location>
        <begin position="325"/>
        <end position="352"/>
    </location>
</feature>
<evidence type="ECO:0000313" key="5">
    <source>
        <dbReference type="Proteomes" id="UP001652661"/>
    </source>
</evidence>
<dbReference type="Pfam" id="PF01757">
    <property type="entry name" value="Acyl_transf_3"/>
    <property type="match status" value="1"/>
</dbReference>
<evidence type="ECO:0000256" key="3">
    <source>
        <dbReference type="SAM" id="SignalP"/>
    </source>
</evidence>
<feature type="transmembrane region" description="Helical" evidence="2">
    <location>
        <begin position="372"/>
        <end position="394"/>
    </location>
</feature>
<reference evidence="6" key="1">
    <citation type="submission" date="2025-04" db="UniProtKB">
        <authorList>
            <consortium name="RefSeq"/>
        </authorList>
    </citation>
    <scope>IDENTIFICATION</scope>
    <source>
        <strain evidence="7">14028-0561.14</strain>
        <tissue evidence="7">Whole fly</tissue>
    </source>
</reference>
<feature type="transmembrane region" description="Helical" evidence="2">
    <location>
        <begin position="580"/>
        <end position="601"/>
    </location>
</feature>
<dbReference type="Pfam" id="PF20146">
    <property type="entry name" value="NRF"/>
    <property type="match status" value="1"/>
</dbReference>